<dbReference type="GO" id="GO:1990316">
    <property type="term" value="C:Atg1/ULK1 kinase complex"/>
    <property type="evidence" value="ECO:0007669"/>
    <property type="project" value="TreeGrafter"/>
</dbReference>
<gene>
    <name evidence="4" type="ORF">g.6091</name>
</gene>
<dbReference type="GO" id="GO:0000407">
    <property type="term" value="C:phagophore assembly site"/>
    <property type="evidence" value="ECO:0007669"/>
    <property type="project" value="TreeGrafter"/>
</dbReference>
<reference evidence="4" key="1">
    <citation type="submission" date="2015-11" db="EMBL/GenBank/DDBJ databases">
        <title>De novo transcriptome assembly of four potential Pierce s Disease insect vectors from Arizona vineyards.</title>
        <authorList>
            <person name="Tassone E.E."/>
        </authorList>
    </citation>
    <scope>NUCLEOTIDE SEQUENCE</scope>
</reference>
<dbReference type="AlphaFoldDB" id="A0A1B6HDT3"/>
<protein>
    <recommendedName>
        <fullName evidence="2">Autophagy-related protein 101</fullName>
    </recommendedName>
</protein>
<accession>A0A1B6HDT3</accession>
<organism evidence="4">
    <name type="scientific">Homalodisca liturata</name>
    <dbReference type="NCBI Taxonomy" id="320908"/>
    <lineage>
        <taxon>Eukaryota</taxon>
        <taxon>Metazoa</taxon>
        <taxon>Ecdysozoa</taxon>
        <taxon>Arthropoda</taxon>
        <taxon>Hexapoda</taxon>
        <taxon>Insecta</taxon>
        <taxon>Pterygota</taxon>
        <taxon>Neoptera</taxon>
        <taxon>Paraneoptera</taxon>
        <taxon>Hemiptera</taxon>
        <taxon>Auchenorrhyncha</taxon>
        <taxon>Membracoidea</taxon>
        <taxon>Cicadellidae</taxon>
        <taxon>Cicadellinae</taxon>
        <taxon>Proconiini</taxon>
        <taxon>Homalodisca</taxon>
    </lineage>
</organism>
<sequence length="223" mass="25590">MGETNMNARSQTFDLTVEGHQVDEAIASIFHSVLFHRTLGKFRYKEEGNYSVGTIGYSDVDCHFIDFTYVCCSSVSLDSNLKKEISVFSDVLRGTDGPGSGQISLEFFQKKKNIWPFQPECIPWEVWNVRLELIKLNNEHERQLCREKVGELLAEKIMYIAEIMNRHDYVPKMPSQPDLDLIFDTSYQDCQPYLYKIVYMTSGPSVTSVGSTMKKLIRDSLSL</sequence>
<dbReference type="InterPro" id="IPR012445">
    <property type="entry name" value="ATG101"/>
</dbReference>
<comment type="similarity">
    <text evidence="1">Belongs to the ATG101 family.</text>
</comment>
<proteinExistence type="inferred from homology"/>
<evidence type="ECO:0000256" key="1">
    <source>
        <dbReference type="ARBA" id="ARBA00007130"/>
    </source>
</evidence>
<keyword evidence="3" id="KW-0072">Autophagy</keyword>
<dbReference type="GO" id="GO:0019901">
    <property type="term" value="F:protein kinase binding"/>
    <property type="evidence" value="ECO:0007669"/>
    <property type="project" value="TreeGrafter"/>
</dbReference>
<name>A0A1B6HDT3_9HEMI</name>
<dbReference type="GO" id="GO:0000045">
    <property type="term" value="P:autophagosome assembly"/>
    <property type="evidence" value="ECO:0007669"/>
    <property type="project" value="TreeGrafter"/>
</dbReference>
<evidence type="ECO:0000256" key="2">
    <source>
        <dbReference type="ARBA" id="ARBA00018874"/>
    </source>
</evidence>
<dbReference type="Pfam" id="PF07855">
    <property type="entry name" value="ATG101"/>
    <property type="match status" value="1"/>
</dbReference>
<dbReference type="EMBL" id="GECU01034915">
    <property type="protein sequence ID" value="JAS72791.1"/>
    <property type="molecule type" value="Transcribed_RNA"/>
</dbReference>
<dbReference type="PANTHER" id="PTHR13292">
    <property type="entry name" value="AUTOPHAGY-RELATED PROTEIN 101"/>
    <property type="match status" value="1"/>
</dbReference>
<dbReference type="PANTHER" id="PTHR13292:SF0">
    <property type="entry name" value="AUTOPHAGY-RELATED PROTEIN 101"/>
    <property type="match status" value="1"/>
</dbReference>
<evidence type="ECO:0000313" key="4">
    <source>
        <dbReference type="EMBL" id="JAS72791.1"/>
    </source>
</evidence>
<evidence type="ECO:0000256" key="3">
    <source>
        <dbReference type="ARBA" id="ARBA00023006"/>
    </source>
</evidence>